<evidence type="ECO:0000313" key="4">
    <source>
        <dbReference type="RefSeq" id="XP_012935888.1"/>
    </source>
</evidence>
<reference evidence="4" key="1">
    <citation type="submission" date="2025-08" db="UniProtKB">
        <authorList>
            <consortium name="RefSeq"/>
        </authorList>
    </citation>
    <scope>IDENTIFICATION</scope>
</reference>
<gene>
    <name evidence="4" type="primary">LOC106011295</name>
</gene>
<dbReference type="PANTHER" id="PTHR23104:SF1">
    <property type="entry name" value="EF-HAND DOMAIN-CONTAINING PROTEIN"/>
    <property type="match status" value="1"/>
</dbReference>
<accession>A0ABM0ZWC7</accession>
<dbReference type="InterPro" id="IPR052110">
    <property type="entry name" value="MCFD2-like"/>
</dbReference>
<keyword evidence="2" id="KW-0677">Repeat</keyword>
<dbReference type="RefSeq" id="XP_012935888.1">
    <property type="nucleotide sequence ID" value="XM_013080434.1"/>
</dbReference>
<keyword evidence="3" id="KW-1185">Reference proteome</keyword>
<evidence type="ECO:0000313" key="3">
    <source>
        <dbReference type="Proteomes" id="UP000694888"/>
    </source>
</evidence>
<sequence>MQGQINTDKSMSPAEMEFHYFRLHDTNNDTMLDGLELLNALSHMMPPMEFAPHEINGKPAVEVEQMRKDRVREMLTNYVREWSKVVKIKPFESTV</sequence>
<name>A0ABM0ZWC7_APLCA</name>
<proteinExistence type="predicted"/>
<dbReference type="GeneID" id="106011295"/>
<dbReference type="Gene3D" id="1.10.238.10">
    <property type="entry name" value="EF-hand"/>
    <property type="match status" value="1"/>
</dbReference>
<evidence type="ECO:0000256" key="2">
    <source>
        <dbReference type="ARBA" id="ARBA00022737"/>
    </source>
</evidence>
<dbReference type="InterPro" id="IPR011992">
    <property type="entry name" value="EF-hand-dom_pair"/>
</dbReference>
<protein>
    <submittedName>
        <fullName evidence="4">Multiple coagulation factor deficiency protein 2 homolog</fullName>
    </submittedName>
</protein>
<dbReference type="SUPFAM" id="SSF47473">
    <property type="entry name" value="EF-hand"/>
    <property type="match status" value="1"/>
</dbReference>
<dbReference type="Proteomes" id="UP000694888">
    <property type="component" value="Unplaced"/>
</dbReference>
<evidence type="ECO:0000256" key="1">
    <source>
        <dbReference type="ARBA" id="ARBA00022729"/>
    </source>
</evidence>
<organism evidence="3 4">
    <name type="scientific">Aplysia californica</name>
    <name type="common">California sea hare</name>
    <dbReference type="NCBI Taxonomy" id="6500"/>
    <lineage>
        <taxon>Eukaryota</taxon>
        <taxon>Metazoa</taxon>
        <taxon>Spiralia</taxon>
        <taxon>Lophotrochozoa</taxon>
        <taxon>Mollusca</taxon>
        <taxon>Gastropoda</taxon>
        <taxon>Heterobranchia</taxon>
        <taxon>Euthyneura</taxon>
        <taxon>Tectipleura</taxon>
        <taxon>Aplysiida</taxon>
        <taxon>Aplysioidea</taxon>
        <taxon>Aplysiidae</taxon>
        <taxon>Aplysia</taxon>
    </lineage>
</organism>
<keyword evidence="1" id="KW-0732">Signal</keyword>
<dbReference type="PANTHER" id="PTHR23104">
    <property type="entry name" value="MULTIPLE COAGULATION FACTOR DEFICIENCY PROTEIN 2 NEURAL STEM CELL DERIVED NEURONAL SURVIVAL PROTEIN"/>
    <property type="match status" value="1"/>
</dbReference>